<sequence>MFPVMGQLKLLLKNQIKRQLRYVIRYQSAQNKLLVFKLNKKWHWLI</sequence>
<evidence type="ECO:0000313" key="1">
    <source>
        <dbReference type="EMBL" id="MBX07383.1"/>
    </source>
</evidence>
<accession>A0A2P2KNU3</accession>
<dbReference type="AlphaFoldDB" id="A0A2P2KNU3"/>
<reference evidence="1" key="1">
    <citation type="submission" date="2018-02" db="EMBL/GenBank/DDBJ databases">
        <title>Rhizophora mucronata_Transcriptome.</title>
        <authorList>
            <person name="Meera S.P."/>
            <person name="Sreeshan A."/>
            <person name="Augustine A."/>
        </authorList>
    </citation>
    <scope>NUCLEOTIDE SEQUENCE</scope>
    <source>
        <tissue evidence="1">Leaf</tissue>
    </source>
</reference>
<protein>
    <submittedName>
        <fullName evidence="1">Uncharacterized protein MANES_11G156700</fullName>
    </submittedName>
</protein>
<organism evidence="1">
    <name type="scientific">Rhizophora mucronata</name>
    <name type="common">Asiatic mangrove</name>
    <dbReference type="NCBI Taxonomy" id="61149"/>
    <lineage>
        <taxon>Eukaryota</taxon>
        <taxon>Viridiplantae</taxon>
        <taxon>Streptophyta</taxon>
        <taxon>Embryophyta</taxon>
        <taxon>Tracheophyta</taxon>
        <taxon>Spermatophyta</taxon>
        <taxon>Magnoliopsida</taxon>
        <taxon>eudicotyledons</taxon>
        <taxon>Gunneridae</taxon>
        <taxon>Pentapetalae</taxon>
        <taxon>rosids</taxon>
        <taxon>fabids</taxon>
        <taxon>Malpighiales</taxon>
        <taxon>Rhizophoraceae</taxon>
        <taxon>Rhizophora</taxon>
    </lineage>
</organism>
<dbReference type="EMBL" id="GGEC01026899">
    <property type="protein sequence ID" value="MBX07383.1"/>
    <property type="molecule type" value="Transcribed_RNA"/>
</dbReference>
<name>A0A2P2KNU3_RHIMU</name>
<proteinExistence type="predicted"/>